<keyword evidence="4" id="KW-0547">Nucleotide-binding</keyword>
<evidence type="ECO:0000256" key="7">
    <source>
        <dbReference type="SAM" id="MobiDB-lite"/>
    </source>
</evidence>
<protein>
    <submittedName>
        <fullName evidence="9">ABC-2 type transport system ATP-binding protein</fullName>
    </submittedName>
</protein>
<organism evidence="9 10">
    <name type="scientific">Sinosporangium album</name>
    <dbReference type="NCBI Taxonomy" id="504805"/>
    <lineage>
        <taxon>Bacteria</taxon>
        <taxon>Bacillati</taxon>
        <taxon>Actinomycetota</taxon>
        <taxon>Actinomycetes</taxon>
        <taxon>Streptosporangiales</taxon>
        <taxon>Streptosporangiaceae</taxon>
        <taxon>Sinosporangium</taxon>
    </lineage>
</organism>
<dbReference type="InterPro" id="IPR027417">
    <property type="entry name" value="P-loop_NTPase"/>
</dbReference>
<dbReference type="GO" id="GO:0046677">
    <property type="term" value="P:response to antibiotic"/>
    <property type="evidence" value="ECO:0007669"/>
    <property type="project" value="UniProtKB-KW"/>
</dbReference>
<dbReference type="SUPFAM" id="SSF52540">
    <property type="entry name" value="P-loop containing nucleoside triphosphate hydrolases"/>
    <property type="match status" value="1"/>
</dbReference>
<evidence type="ECO:0000259" key="8">
    <source>
        <dbReference type="PROSITE" id="PS50893"/>
    </source>
</evidence>
<evidence type="ECO:0000313" key="10">
    <source>
        <dbReference type="Proteomes" id="UP000198923"/>
    </source>
</evidence>
<dbReference type="STRING" id="504805.SAMN05421505_10119"/>
<dbReference type="PANTHER" id="PTHR42711">
    <property type="entry name" value="ABC TRANSPORTER ATP-BINDING PROTEIN"/>
    <property type="match status" value="1"/>
</dbReference>
<keyword evidence="6" id="KW-0046">Antibiotic resistance</keyword>
<feature type="region of interest" description="Disordered" evidence="7">
    <location>
        <begin position="1"/>
        <end position="29"/>
    </location>
</feature>
<dbReference type="InterPro" id="IPR003593">
    <property type="entry name" value="AAA+_ATPase"/>
</dbReference>
<dbReference type="InterPro" id="IPR050763">
    <property type="entry name" value="ABC_transporter_ATP-binding"/>
</dbReference>
<keyword evidence="3" id="KW-0813">Transport</keyword>
<dbReference type="GO" id="GO:0005886">
    <property type="term" value="C:plasma membrane"/>
    <property type="evidence" value="ECO:0007669"/>
    <property type="project" value="UniProtKB-SubCell"/>
</dbReference>
<keyword evidence="10" id="KW-1185">Reference proteome</keyword>
<reference evidence="9 10" key="1">
    <citation type="submission" date="2016-10" db="EMBL/GenBank/DDBJ databases">
        <authorList>
            <person name="de Groot N.N."/>
        </authorList>
    </citation>
    <scope>NUCLEOTIDE SEQUENCE [LARGE SCALE GENOMIC DNA]</scope>
    <source>
        <strain evidence="9 10">CPCC 201354</strain>
    </source>
</reference>
<proteinExistence type="inferred from homology"/>
<keyword evidence="5 9" id="KW-0067">ATP-binding</keyword>
<dbReference type="Proteomes" id="UP000198923">
    <property type="component" value="Unassembled WGS sequence"/>
</dbReference>
<evidence type="ECO:0000256" key="1">
    <source>
        <dbReference type="ARBA" id="ARBA00004202"/>
    </source>
</evidence>
<gene>
    <name evidence="9" type="ORF">SAMN05421505_10119</name>
</gene>
<dbReference type="PROSITE" id="PS50893">
    <property type="entry name" value="ABC_TRANSPORTER_2"/>
    <property type="match status" value="1"/>
</dbReference>
<dbReference type="EMBL" id="FNCN01000001">
    <property type="protein sequence ID" value="SDF98837.1"/>
    <property type="molecule type" value="Genomic_DNA"/>
</dbReference>
<comment type="similarity">
    <text evidence="2">Belongs to the ABC transporter superfamily.</text>
</comment>
<dbReference type="GO" id="GO:0016887">
    <property type="term" value="F:ATP hydrolysis activity"/>
    <property type="evidence" value="ECO:0007669"/>
    <property type="project" value="InterPro"/>
</dbReference>
<dbReference type="PANTHER" id="PTHR42711:SF5">
    <property type="entry name" value="ABC TRANSPORTER ATP-BINDING PROTEIN NATA"/>
    <property type="match status" value="1"/>
</dbReference>
<dbReference type="GO" id="GO:0005524">
    <property type="term" value="F:ATP binding"/>
    <property type="evidence" value="ECO:0007669"/>
    <property type="project" value="UniProtKB-KW"/>
</dbReference>
<feature type="domain" description="ABC transporter" evidence="8">
    <location>
        <begin position="32"/>
        <end position="262"/>
    </location>
</feature>
<dbReference type="RefSeq" id="WP_093166953.1">
    <property type="nucleotide sequence ID" value="NZ_FNCN01000001.1"/>
</dbReference>
<dbReference type="SMART" id="SM00382">
    <property type="entry name" value="AAA"/>
    <property type="match status" value="1"/>
</dbReference>
<dbReference type="InterPro" id="IPR003439">
    <property type="entry name" value="ABC_transporter-like_ATP-bd"/>
</dbReference>
<sequence>MTTEPGPGRGSDAGQGARQDGEPDPYGGVPALALDGVTKRYGAVTALREVDLRIEPGEIVGLLGHNGAGKTTLMSIVAGLLRPDAGSVRVMGVNPVTAPHAARRLLGLAPQELGVYPPLTVHQNLLFFAELAGLRGRTAGRRIEEIAEPLGLTALLGRRVAHLSGGEQRRVHTGMALLHRPPLLLLDEPTAGVDVQTRQQLLELVRDMAAKGTAVCYSTHYLPEVEALDGSVAIVSGGRMVARGPLKKLVRQYGDSAVELTFAGPPPDIPLPWPSSTDGRVLRVAVEQPHLAAPRVLETLGGSAGELVNLRIVHPSLESVFLRVTGRRYDADAEGDADA</sequence>
<evidence type="ECO:0000256" key="2">
    <source>
        <dbReference type="ARBA" id="ARBA00005417"/>
    </source>
</evidence>
<evidence type="ECO:0000256" key="6">
    <source>
        <dbReference type="ARBA" id="ARBA00023251"/>
    </source>
</evidence>
<accession>A0A1G7QJV3</accession>
<dbReference type="Gene3D" id="3.40.50.300">
    <property type="entry name" value="P-loop containing nucleotide triphosphate hydrolases"/>
    <property type="match status" value="1"/>
</dbReference>
<evidence type="ECO:0000313" key="9">
    <source>
        <dbReference type="EMBL" id="SDF98837.1"/>
    </source>
</evidence>
<dbReference type="OrthoDB" id="9804819at2"/>
<comment type="subcellular location">
    <subcellularLocation>
        <location evidence="1">Cell membrane</location>
        <topology evidence="1">Peripheral membrane protein</topology>
    </subcellularLocation>
</comment>
<evidence type="ECO:0000256" key="5">
    <source>
        <dbReference type="ARBA" id="ARBA00022840"/>
    </source>
</evidence>
<dbReference type="Pfam" id="PF00005">
    <property type="entry name" value="ABC_tran"/>
    <property type="match status" value="1"/>
</dbReference>
<name>A0A1G7QJV3_9ACTN</name>
<evidence type="ECO:0000256" key="3">
    <source>
        <dbReference type="ARBA" id="ARBA00022448"/>
    </source>
</evidence>
<evidence type="ECO:0000256" key="4">
    <source>
        <dbReference type="ARBA" id="ARBA00022741"/>
    </source>
</evidence>
<dbReference type="AlphaFoldDB" id="A0A1G7QJV3"/>